<dbReference type="RefSeq" id="XP_040671594.1">
    <property type="nucleotide sequence ID" value="XM_040807468.1"/>
</dbReference>
<dbReference type="PANTHER" id="PTHR43004:SF20">
    <property type="entry name" value="2-MONOOXYGENASE, PUTATIVE (AFU_ORTHOLOGUE AFUA_1G13660)-RELATED"/>
    <property type="match status" value="1"/>
</dbReference>
<dbReference type="VEuPathDB" id="FungiDB:ASPVEDRAFT_138234"/>
<dbReference type="Gene3D" id="3.40.30.20">
    <property type="match status" value="1"/>
</dbReference>
<evidence type="ECO:0000313" key="8">
    <source>
        <dbReference type="Proteomes" id="UP000184073"/>
    </source>
</evidence>
<gene>
    <name evidence="7" type="ORF">ASPVEDRAFT_138234</name>
</gene>
<evidence type="ECO:0008006" key="9">
    <source>
        <dbReference type="Google" id="ProtNLM"/>
    </source>
</evidence>
<dbReference type="InterPro" id="IPR036249">
    <property type="entry name" value="Thioredoxin-like_sf"/>
</dbReference>
<dbReference type="InterPro" id="IPR002938">
    <property type="entry name" value="FAD-bd"/>
</dbReference>
<dbReference type="Proteomes" id="UP000184073">
    <property type="component" value="Unassembled WGS sequence"/>
</dbReference>
<keyword evidence="3" id="KW-0274">FAD</keyword>
<evidence type="ECO:0000256" key="4">
    <source>
        <dbReference type="ARBA" id="ARBA00023002"/>
    </source>
</evidence>
<comment type="similarity">
    <text evidence="1">Belongs to the PheA/TfdB FAD monooxygenase family.</text>
</comment>
<feature type="domain" description="Phenol hydroxylase-like C-terminal dimerisation" evidence="6">
    <location>
        <begin position="424"/>
        <end position="616"/>
    </location>
</feature>
<dbReference type="AlphaFoldDB" id="A0A1L9PWL8"/>
<dbReference type="PANTHER" id="PTHR43004">
    <property type="entry name" value="TRK SYSTEM POTASSIUM UPTAKE PROTEIN"/>
    <property type="match status" value="1"/>
</dbReference>
<dbReference type="Pfam" id="PF01494">
    <property type="entry name" value="FAD_binding_3"/>
    <property type="match status" value="1"/>
</dbReference>
<dbReference type="EMBL" id="KV878133">
    <property type="protein sequence ID" value="OJJ05832.1"/>
    <property type="molecule type" value="Genomic_DNA"/>
</dbReference>
<evidence type="ECO:0000256" key="3">
    <source>
        <dbReference type="ARBA" id="ARBA00022827"/>
    </source>
</evidence>
<dbReference type="GeneID" id="63722979"/>
<dbReference type="STRING" id="1036611.A0A1L9PWL8"/>
<keyword evidence="4" id="KW-0560">Oxidoreductase</keyword>
<dbReference type="InterPro" id="IPR012941">
    <property type="entry name" value="Phe_hydrox_C_dim_dom"/>
</dbReference>
<dbReference type="GO" id="GO:0071949">
    <property type="term" value="F:FAD binding"/>
    <property type="evidence" value="ECO:0007669"/>
    <property type="project" value="InterPro"/>
</dbReference>
<organism evidence="7 8">
    <name type="scientific">Aspergillus versicolor CBS 583.65</name>
    <dbReference type="NCBI Taxonomy" id="1036611"/>
    <lineage>
        <taxon>Eukaryota</taxon>
        <taxon>Fungi</taxon>
        <taxon>Dikarya</taxon>
        <taxon>Ascomycota</taxon>
        <taxon>Pezizomycotina</taxon>
        <taxon>Eurotiomycetes</taxon>
        <taxon>Eurotiomycetidae</taxon>
        <taxon>Eurotiales</taxon>
        <taxon>Aspergillaceae</taxon>
        <taxon>Aspergillus</taxon>
        <taxon>Aspergillus subgen. Nidulantes</taxon>
    </lineage>
</organism>
<dbReference type="InterPro" id="IPR036188">
    <property type="entry name" value="FAD/NAD-bd_sf"/>
</dbReference>
<keyword evidence="2" id="KW-0285">Flavoprotein</keyword>
<dbReference type="SUPFAM" id="SSF54373">
    <property type="entry name" value="FAD-linked reductases, C-terminal domain"/>
    <property type="match status" value="1"/>
</dbReference>
<dbReference type="Gene3D" id="3.50.50.60">
    <property type="entry name" value="FAD/NAD(P)-binding domain"/>
    <property type="match status" value="1"/>
</dbReference>
<dbReference type="SUPFAM" id="SSF52833">
    <property type="entry name" value="Thioredoxin-like"/>
    <property type="match status" value="1"/>
</dbReference>
<dbReference type="GO" id="GO:0016709">
    <property type="term" value="F:oxidoreductase activity, acting on paired donors, with incorporation or reduction of molecular oxygen, NAD(P)H as one donor, and incorporation of one atom of oxygen"/>
    <property type="evidence" value="ECO:0007669"/>
    <property type="project" value="UniProtKB-ARBA"/>
</dbReference>
<dbReference type="InterPro" id="IPR038220">
    <property type="entry name" value="PHOX_C_sf"/>
</dbReference>
<protein>
    <recommendedName>
        <fullName evidence="9">FAD-binding domain-containing protein</fullName>
    </recommendedName>
</protein>
<reference evidence="8" key="1">
    <citation type="journal article" date="2017" name="Genome Biol.">
        <title>Comparative genomics reveals high biological diversity and specific adaptations in the industrially and medically important fungal genus Aspergillus.</title>
        <authorList>
            <person name="de Vries R.P."/>
            <person name="Riley R."/>
            <person name="Wiebenga A."/>
            <person name="Aguilar-Osorio G."/>
            <person name="Amillis S."/>
            <person name="Uchima C.A."/>
            <person name="Anderluh G."/>
            <person name="Asadollahi M."/>
            <person name="Askin M."/>
            <person name="Barry K."/>
            <person name="Battaglia E."/>
            <person name="Bayram O."/>
            <person name="Benocci T."/>
            <person name="Braus-Stromeyer S.A."/>
            <person name="Caldana C."/>
            <person name="Canovas D."/>
            <person name="Cerqueira G.C."/>
            <person name="Chen F."/>
            <person name="Chen W."/>
            <person name="Choi C."/>
            <person name="Clum A."/>
            <person name="Dos Santos R.A."/>
            <person name="Damasio A.R."/>
            <person name="Diallinas G."/>
            <person name="Emri T."/>
            <person name="Fekete E."/>
            <person name="Flipphi M."/>
            <person name="Freyberg S."/>
            <person name="Gallo A."/>
            <person name="Gournas C."/>
            <person name="Habgood R."/>
            <person name="Hainaut M."/>
            <person name="Harispe M.L."/>
            <person name="Henrissat B."/>
            <person name="Hilden K.S."/>
            <person name="Hope R."/>
            <person name="Hossain A."/>
            <person name="Karabika E."/>
            <person name="Karaffa L."/>
            <person name="Karanyi Z."/>
            <person name="Krasevec N."/>
            <person name="Kuo A."/>
            <person name="Kusch H."/>
            <person name="LaButti K."/>
            <person name="Lagendijk E.L."/>
            <person name="Lapidus A."/>
            <person name="Levasseur A."/>
            <person name="Lindquist E."/>
            <person name="Lipzen A."/>
            <person name="Logrieco A.F."/>
            <person name="MacCabe A."/>
            <person name="Maekelae M.R."/>
            <person name="Malavazi I."/>
            <person name="Melin P."/>
            <person name="Meyer V."/>
            <person name="Mielnichuk N."/>
            <person name="Miskei M."/>
            <person name="Molnar A.P."/>
            <person name="Mule G."/>
            <person name="Ngan C.Y."/>
            <person name="Orejas M."/>
            <person name="Orosz E."/>
            <person name="Ouedraogo J.P."/>
            <person name="Overkamp K.M."/>
            <person name="Park H.-S."/>
            <person name="Perrone G."/>
            <person name="Piumi F."/>
            <person name="Punt P.J."/>
            <person name="Ram A.F."/>
            <person name="Ramon A."/>
            <person name="Rauscher S."/>
            <person name="Record E."/>
            <person name="Riano-Pachon D.M."/>
            <person name="Robert V."/>
            <person name="Roehrig J."/>
            <person name="Ruller R."/>
            <person name="Salamov A."/>
            <person name="Salih N.S."/>
            <person name="Samson R.A."/>
            <person name="Sandor E."/>
            <person name="Sanguinetti M."/>
            <person name="Schuetze T."/>
            <person name="Sepcic K."/>
            <person name="Shelest E."/>
            <person name="Sherlock G."/>
            <person name="Sophianopoulou V."/>
            <person name="Squina F.M."/>
            <person name="Sun H."/>
            <person name="Susca A."/>
            <person name="Todd R.B."/>
            <person name="Tsang A."/>
            <person name="Unkles S.E."/>
            <person name="van de Wiele N."/>
            <person name="van Rossen-Uffink D."/>
            <person name="Oliveira J.V."/>
            <person name="Vesth T.C."/>
            <person name="Visser J."/>
            <person name="Yu J.-H."/>
            <person name="Zhou M."/>
            <person name="Andersen M.R."/>
            <person name="Archer D.B."/>
            <person name="Baker S.E."/>
            <person name="Benoit I."/>
            <person name="Brakhage A.A."/>
            <person name="Braus G.H."/>
            <person name="Fischer R."/>
            <person name="Frisvad J.C."/>
            <person name="Goldman G.H."/>
            <person name="Houbraken J."/>
            <person name="Oakley B."/>
            <person name="Pocsi I."/>
            <person name="Scazzocchio C."/>
            <person name="Seiboth B."/>
            <person name="vanKuyk P.A."/>
            <person name="Wortman J."/>
            <person name="Dyer P.S."/>
            <person name="Grigoriev I.V."/>
        </authorList>
    </citation>
    <scope>NUCLEOTIDE SEQUENCE [LARGE SCALE GENOMIC DNA]</scope>
    <source>
        <strain evidence="8">CBS 583.65</strain>
    </source>
</reference>
<dbReference type="Gene3D" id="3.30.9.10">
    <property type="entry name" value="D-Amino Acid Oxidase, subunit A, domain 2"/>
    <property type="match status" value="1"/>
</dbReference>
<dbReference type="SUPFAM" id="SSF51905">
    <property type="entry name" value="FAD/NAD(P)-binding domain"/>
    <property type="match status" value="1"/>
</dbReference>
<evidence type="ECO:0000259" key="5">
    <source>
        <dbReference type="Pfam" id="PF01494"/>
    </source>
</evidence>
<dbReference type="InterPro" id="IPR050641">
    <property type="entry name" value="RIFMO-like"/>
</dbReference>
<feature type="domain" description="FAD-binding" evidence="5">
    <location>
        <begin position="8"/>
        <end position="389"/>
    </location>
</feature>
<evidence type="ECO:0000256" key="1">
    <source>
        <dbReference type="ARBA" id="ARBA00007801"/>
    </source>
</evidence>
<dbReference type="PRINTS" id="PR00420">
    <property type="entry name" value="RNGMNOXGNASE"/>
</dbReference>
<dbReference type="CDD" id="cd02979">
    <property type="entry name" value="PHOX_C"/>
    <property type="match status" value="1"/>
</dbReference>
<sequence>MVLQTSHTDLLIIGAGPAGLMAACWASQFSGISTRIIDEKPHRTETGHADGIHSRTLEILDSFGIADPILRKGVQEVEMSYWAVNGDTGNLECQKRVQSQSGGLSRFAQTSLNQGEVEQVMIDYLEERGRVRVERQKRAERVYFTDDDNDTHPVVVETKALKTDRMMHLPRPEDLKEHVSQVTEVIHARYIIGCDGAKSLVREQLDIPLEARSTDSMWGVIDIIPITDFPDIRQTCVIHSDEYGSIMLVPREDRLVRFYIQLQGDSDLEKKALDQSNETPEALTQLIQRAMHPYSLTYQHCDWWSLYPADLTKIKQCLANQFQVKHRAFLVGDAAHIHSPKAGQGMNVSIQDAYNLVWKLGSVITGASDPNILETYQLERHPVAEELMAMDSRLVHVYEENKASISEVSKVRAGYTGFMSGVEVTYQPNILVSRGEGGESTKAANIKLGMRLGTVPVLNQASTCTIQLTELLSSNGAWRLLVFSGDLQQRKNVDRLAEFAEVFQGPAHASSSQQPGFQEWQRAIDVILIHPGPRISVNLLELPELFHPFDEKLGWDYNRVFSDDSAYRGGIGHAYEEYGIDKQEGSLVLCRPDQHVAWVGGLEDLSRLEIYFSAFRKADMFNNSKTTTRN</sequence>
<evidence type="ECO:0000313" key="7">
    <source>
        <dbReference type="EMBL" id="OJJ05832.1"/>
    </source>
</evidence>
<dbReference type="Pfam" id="PF07976">
    <property type="entry name" value="Phe_hydrox_dim"/>
    <property type="match status" value="1"/>
</dbReference>
<evidence type="ECO:0000256" key="2">
    <source>
        <dbReference type="ARBA" id="ARBA00022630"/>
    </source>
</evidence>
<evidence type="ECO:0000259" key="6">
    <source>
        <dbReference type="Pfam" id="PF07976"/>
    </source>
</evidence>
<accession>A0A1L9PWL8</accession>
<proteinExistence type="inferred from homology"/>
<dbReference type="OrthoDB" id="1716816at2759"/>
<keyword evidence="8" id="KW-1185">Reference proteome</keyword>
<name>A0A1L9PWL8_ASPVE</name>